<sequence length="109" mass="12624">MTRQKTEVKQRLEQHEDAIDENGKLVAQTGNKYTLSKKLRSLVDENYKLKIQIYTNKSIFDPQDFVLKQQKAAIEQLRPTIGAMRDRVHEVEIVANQILAKGTKKDLRS</sequence>
<organism evidence="1 2">
    <name type="scientific">Fusarium acutatum</name>
    <dbReference type="NCBI Taxonomy" id="78861"/>
    <lineage>
        <taxon>Eukaryota</taxon>
        <taxon>Fungi</taxon>
        <taxon>Dikarya</taxon>
        <taxon>Ascomycota</taxon>
        <taxon>Pezizomycotina</taxon>
        <taxon>Sordariomycetes</taxon>
        <taxon>Hypocreomycetidae</taxon>
        <taxon>Hypocreales</taxon>
        <taxon>Nectriaceae</taxon>
        <taxon>Fusarium</taxon>
        <taxon>Fusarium fujikuroi species complex</taxon>
    </lineage>
</organism>
<name>A0A8H4JZN5_9HYPO</name>
<proteinExistence type="predicted"/>
<dbReference type="EMBL" id="JAADJF010000080">
    <property type="protein sequence ID" value="KAF4440113.1"/>
    <property type="molecule type" value="Genomic_DNA"/>
</dbReference>
<evidence type="ECO:0000313" key="1">
    <source>
        <dbReference type="EMBL" id="KAF4440113.1"/>
    </source>
</evidence>
<dbReference type="OrthoDB" id="5104154at2759"/>
<evidence type="ECO:0000313" key="2">
    <source>
        <dbReference type="Proteomes" id="UP000536711"/>
    </source>
</evidence>
<comment type="caution">
    <text evidence="1">The sequence shown here is derived from an EMBL/GenBank/DDBJ whole genome shotgun (WGS) entry which is preliminary data.</text>
</comment>
<dbReference type="Proteomes" id="UP000536711">
    <property type="component" value="Unassembled WGS sequence"/>
</dbReference>
<gene>
    <name evidence="1" type="ORF">FACUT_3636</name>
</gene>
<accession>A0A8H4JZN5</accession>
<protein>
    <submittedName>
        <fullName evidence="1">Uncharacterized protein</fullName>
    </submittedName>
</protein>
<keyword evidence="2" id="KW-1185">Reference proteome</keyword>
<reference evidence="1 2" key="1">
    <citation type="submission" date="2020-01" db="EMBL/GenBank/DDBJ databases">
        <title>Identification and distribution of gene clusters putatively required for synthesis of sphingolipid metabolism inhibitors in phylogenetically diverse species of the filamentous fungus Fusarium.</title>
        <authorList>
            <person name="Kim H.-S."/>
            <person name="Busman M."/>
            <person name="Brown D.W."/>
            <person name="Divon H."/>
            <person name="Uhlig S."/>
            <person name="Proctor R.H."/>
        </authorList>
    </citation>
    <scope>NUCLEOTIDE SEQUENCE [LARGE SCALE GENOMIC DNA]</scope>
    <source>
        <strain evidence="1 2">NRRL 13308</strain>
    </source>
</reference>
<dbReference type="AlphaFoldDB" id="A0A8H4JZN5"/>